<keyword evidence="1" id="KW-0175">Coiled coil</keyword>
<evidence type="ECO:0000259" key="2">
    <source>
        <dbReference type="PROSITE" id="PS51736"/>
    </source>
</evidence>
<dbReference type="PANTHER" id="PTHR30461:SF23">
    <property type="entry name" value="DNA RECOMBINASE-RELATED"/>
    <property type="match status" value="1"/>
</dbReference>
<protein>
    <submittedName>
        <fullName evidence="4">Recombinase</fullName>
    </submittedName>
</protein>
<gene>
    <name evidence="4" type="ORF">UR38_C0013G0013</name>
</gene>
<dbReference type="Pfam" id="PF07508">
    <property type="entry name" value="Recombinase"/>
    <property type="match status" value="1"/>
</dbReference>
<dbReference type="InterPro" id="IPR050639">
    <property type="entry name" value="SSR_resolvase"/>
</dbReference>
<evidence type="ECO:0000313" key="5">
    <source>
        <dbReference type="Proteomes" id="UP000033995"/>
    </source>
</evidence>
<dbReference type="InterPro" id="IPR038109">
    <property type="entry name" value="DNA_bind_recomb_sf"/>
</dbReference>
<feature type="domain" description="Resolvase/invertase-type recombinase catalytic" evidence="2">
    <location>
        <begin position="12"/>
        <end position="158"/>
    </location>
</feature>
<dbReference type="PANTHER" id="PTHR30461">
    <property type="entry name" value="DNA-INVERTASE FROM LAMBDOID PROPHAGE"/>
    <property type="match status" value="1"/>
</dbReference>
<proteinExistence type="predicted"/>
<dbReference type="AlphaFoldDB" id="A0A0F9ZPN3"/>
<dbReference type="InterPro" id="IPR025827">
    <property type="entry name" value="Zn_ribbon_recom_dom"/>
</dbReference>
<feature type="domain" description="Recombinase" evidence="3">
    <location>
        <begin position="165"/>
        <end position="272"/>
    </location>
</feature>
<sequence length="524" mass="60204">MNTLVNNPYFEKFFLYARKSTDDDVRQVMSIEAQLTELHELAKRENLQVMDELIEKQSAKIPGRPIFNRMLDSIDKGMANGILSWHPDRLARNSVDGGRIIYLIDTGKISTLKFNTFWFEPTPQGKFMLSISFSQSKYYVDSLSENTRRGLRQKARNGYLPGRAPFGYLNDSRTKTIVLNKKISPAIKEAFELYSNGNIQIKEVSGFLKTKGIITSNNKQLCIDEAKKILTNPFYFGMFKYGGEVYEGRHDPIITKKLFDNVQEVLNQRNKPWAKKNQDHPIKPYNGIIRCGECGMGITGDYKTKFCKTTKSYVTYHYYRCTKKNKTISCFQPHISESDLDLELTSHIKKYSLSKDWAESMYKMVDDNLKNSAQSSFEAISIKRKDLEQIDIKLKLLLDSYLDQLIDRDDFQEKKFQLMSKKKTLEEQILSLKRNQNNWVEPMKKWIFEASEVDQIVSSKDKEQIKVLASKIFGSNLVLENKTVRGDGINAWSALGADPTGRSLVGVLGFEPRASASQTQRSTN</sequence>
<dbReference type="EMBL" id="LBOZ01000013">
    <property type="protein sequence ID" value="KKP46228.1"/>
    <property type="molecule type" value="Genomic_DNA"/>
</dbReference>
<dbReference type="Gene3D" id="3.40.50.1390">
    <property type="entry name" value="Resolvase, N-terminal catalytic domain"/>
    <property type="match status" value="1"/>
</dbReference>
<dbReference type="Pfam" id="PF13408">
    <property type="entry name" value="Zn_ribbon_recom"/>
    <property type="match status" value="1"/>
</dbReference>
<dbReference type="SMART" id="SM00857">
    <property type="entry name" value="Resolvase"/>
    <property type="match status" value="1"/>
</dbReference>
<comment type="caution">
    <text evidence="4">The sequence shown here is derived from an EMBL/GenBank/DDBJ whole genome shotgun (WGS) entry which is preliminary data.</text>
</comment>
<evidence type="ECO:0000259" key="3">
    <source>
        <dbReference type="PROSITE" id="PS51737"/>
    </source>
</evidence>
<dbReference type="Gene3D" id="3.90.1750.20">
    <property type="entry name" value="Putative Large Serine Recombinase, Chain B, Domain 2"/>
    <property type="match status" value="1"/>
</dbReference>
<dbReference type="PROSITE" id="PS51737">
    <property type="entry name" value="RECOMBINASE_DNA_BIND"/>
    <property type="match status" value="1"/>
</dbReference>
<feature type="coiled-coil region" evidence="1">
    <location>
        <begin position="408"/>
        <end position="435"/>
    </location>
</feature>
<dbReference type="InterPro" id="IPR011109">
    <property type="entry name" value="DNA_bind_recombinase_dom"/>
</dbReference>
<dbReference type="InterPro" id="IPR036162">
    <property type="entry name" value="Resolvase-like_N_sf"/>
</dbReference>
<evidence type="ECO:0000313" key="4">
    <source>
        <dbReference type="EMBL" id="KKP46228.1"/>
    </source>
</evidence>
<dbReference type="GO" id="GO:0000150">
    <property type="term" value="F:DNA strand exchange activity"/>
    <property type="evidence" value="ECO:0007669"/>
    <property type="project" value="InterPro"/>
</dbReference>
<evidence type="ECO:0000256" key="1">
    <source>
        <dbReference type="SAM" id="Coils"/>
    </source>
</evidence>
<dbReference type="Pfam" id="PF00239">
    <property type="entry name" value="Resolvase"/>
    <property type="match status" value="1"/>
</dbReference>
<dbReference type="GO" id="GO:0003677">
    <property type="term" value="F:DNA binding"/>
    <property type="evidence" value="ECO:0007669"/>
    <property type="project" value="InterPro"/>
</dbReference>
<dbReference type="CDD" id="cd00338">
    <property type="entry name" value="Ser_Recombinase"/>
    <property type="match status" value="1"/>
</dbReference>
<dbReference type="Proteomes" id="UP000033995">
    <property type="component" value="Unassembled WGS sequence"/>
</dbReference>
<dbReference type="InterPro" id="IPR006119">
    <property type="entry name" value="Resolv_N"/>
</dbReference>
<dbReference type="SUPFAM" id="SSF53041">
    <property type="entry name" value="Resolvase-like"/>
    <property type="match status" value="1"/>
</dbReference>
<name>A0A0F9ZPN3_9BACT</name>
<dbReference type="PROSITE" id="PS51736">
    <property type="entry name" value="RECOMBINASES_3"/>
    <property type="match status" value="1"/>
</dbReference>
<accession>A0A0F9ZPN3</accession>
<reference evidence="4 5" key="1">
    <citation type="journal article" date="2015" name="Nature">
        <title>rRNA introns, odd ribosomes, and small enigmatic genomes across a large radiation of phyla.</title>
        <authorList>
            <person name="Brown C.T."/>
            <person name="Hug L.A."/>
            <person name="Thomas B.C."/>
            <person name="Sharon I."/>
            <person name="Castelle C.J."/>
            <person name="Singh A."/>
            <person name="Wilkins M.J."/>
            <person name="Williams K.H."/>
            <person name="Banfield J.F."/>
        </authorList>
    </citation>
    <scope>NUCLEOTIDE SEQUENCE [LARGE SCALE GENOMIC DNA]</scope>
</reference>
<organism evidence="4 5">
    <name type="scientific">Candidatus Woesebacteria bacterium GW2011_GWA2_33_28</name>
    <dbReference type="NCBI Taxonomy" id="1618561"/>
    <lineage>
        <taxon>Bacteria</taxon>
        <taxon>Candidatus Woeseibacteriota</taxon>
    </lineage>
</organism>